<sequence>MDVDKGKIPVVVVTAPACHFCEDAERVLAQRVDTLGLEVRIVELESEEGIQLVAEHRPALSPLVLVDGAFFSSGRLPRRKLEKLVAARRTATSPAAAAGGR</sequence>
<protein>
    <submittedName>
        <fullName evidence="1">Uncharacterized protein</fullName>
    </submittedName>
</protein>
<dbReference type="Gene3D" id="3.40.30.10">
    <property type="entry name" value="Glutaredoxin"/>
    <property type="match status" value="1"/>
</dbReference>
<dbReference type="AlphaFoldDB" id="A0A2A9F2T9"/>
<dbReference type="EMBL" id="PDJI01000003">
    <property type="protein sequence ID" value="PFG45013.1"/>
    <property type="molecule type" value="Genomic_DNA"/>
</dbReference>
<dbReference type="SUPFAM" id="SSF52833">
    <property type="entry name" value="Thioredoxin-like"/>
    <property type="match status" value="1"/>
</dbReference>
<evidence type="ECO:0000313" key="1">
    <source>
        <dbReference type="EMBL" id="PFG44872.1"/>
    </source>
</evidence>
<dbReference type="EMBL" id="PDJI01000003">
    <property type="protein sequence ID" value="PFG44872.1"/>
    <property type="molecule type" value="Genomic_DNA"/>
</dbReference>
<name>A0A2A9F2T9_9MICO</name>
<dbReference type="InterPro" id="IPR036249">
    <property type="entry name" value="Thioredoxin-like_sf"/>
</dbReference>
<dbReference type="PROSITE" id="PS51354">
    <property type="entry name" value="GLUTAREDOXIN_2"/>
    <property type="match status" value="1"/>
</dbReference>
<comment type="caution">
    <text evidence="1">The sequence shown here is derived from an EMBL/GenBank/DDBJ whole genome shotgun (WGS) entry which is preliminary data.</text>
</comment>
<reference evidence="1 3" key="1">
    <citation type="submission" date="2017-10" db="EMBL/GenBank/DDBJ databases">
        <title>Sequencing the genomes of 1000 actinobacteria strains.</title>
        <authorList>
            <person name="Klenk H.-P."/>
        </authorList>
    </citation>
    <scope>NUCLEOTIDE SEQUENCE [LARGE SCALE GENOMIC DNA]</scope>
    <source>
        <strain evidence="1 3">DSM 21838</strain>
    </source>
</reference>
<evidence type="ECO:0000313" key="3">
    <source>
        <dbReference type="Proteomes" id="UP000222106"/>
    </source>
</evidence>
<dbReference type="Proteomes" id="UP000222106">
    <property type="component" value="Unassembled WGS sequence"/>
</dbReference>
<gene>
    <name evidence="1" type="ORF">ATJ97_0145</name>
    <name evidence="2" type="ORF">ATJ97_0294</name>
</gene>
<keyword evidence="3" id="KW-1185">Reference proteome</keyword>
<dbReference type="OrthoDB" id="8779161at2"/>
<evidence type="ECO:0000313" key="2">
    <source>
        <dbReference type="EMBL" id="PFG45013.1"/>
    </source>
</evidence>
<proteinExistence type="predicted"/>
<accession>A0A2A9F2T9</accession>
<organism evidence="1 3">
    <name type="scientific">Georgenia soli</name>
    <dbReference type="NCBI Taxonomy" id="638953"/>
    <lineage>
        <taxon>Bacteria</taxon>
        <taxon>Bacillati</taxon>
        <taxon>Actinomycetota</taxon>
        <taxon>Actinomycetes</taxon>
        <taxon>Micrococcales</taxon>
        <taxon>Bogoriellaceae</taxon>
        <taxon>Georgenia</taxon>
    </lineage>
</organism>